<keyword evidence="13" id="KW-1185">Reference proteome</keyword>
<dbReference type="PANTHER" id="PTHR10815:SF5">
    <property type="entry name" value="METHYLATED-DNA--PROTEIN-CYSTEINE METHYLTRANSFERASE"/>
    <property type="match status" value="1"/>
</dbReference>
<reference evidence="12" key="2">
    <citation type="submission" date="2020-09" db="EMBL/GenBank/DDBJ databases">
        <authorList>
            <person name="Sun Q."/>
            <person name="Kim S."/>
        </authorList>
    </citation>
    <scope>NUCLEOTIDE SEQUENCE</scope>
    <source>
        <strain evidence="12">KCTC 32182</strain>
    </source>
</reference>
<keyword evidence="5 9" id="KW-0808">Transferase</keyword>
<dbReference type="InterPro" id="IPR008332">
    <property type="entry name" value="MethylG_MeTrfase_N"/>
</dbReference>
<dbReference type="Pfam" id="PF01035">
    <property type="entry name" value="DNA_binding_1"/>
    <property type="match status" value="1"/>
</dbReference>
<evidence type="ECO:0000256" key="2">
    <source>
        <dbReference type="ARBA" id="ARBA00008711"/>
    </source>
</evidence>
<dbReference type="EC" id="2.1.1.63" evidence="9"/>
<evidence type="ECO:0000256" key="7">
    <source>
        <dbReference type="ARBA" id="ARBA00023204"/>
    </source>
</evidence>
<dbReference type="GO" id="GO:0005737">
    <property type="term" value="C:cytoplasm"/>
    <property type="evidence" value="ECO:0007669"/>
    <property type="project" value="UniProtKB-SubCell"/>
</dbReference>
<comment type="miscellaneous">
    <text evidence="9">This enzyme catalyzes only one turnover and therefore is not strictly catalytic. According to one definition, an enzyme is a biocatalyst that acts repeatedly and over many reaction cycles.</text>
</comment>
<dbReference type="InterPro" id="IPR014048">
    <property type="entry name" value="MethylDNA_cys_MeTrfase_DNA-bd"/>
</dbReference>
<dbReference type="PANTHER" id="PTHR10815">
    <property type="entry name" value="METHYLATED-DNA--PROTEIN-CYSTEINE METHYLTRANSFERASE"/>
    <property type="match status" value="1"/>
</dbReference>
<gene>
    <name evidence="12" type="ORF">GCM10011289_32900</name>
</gene>
<organism evidence="12 13">
    <name type="scientific">Paludibacterium paludis</name>
    <dbReference type="NCBI Taxonomy" id="1225769"/>
    <lineage>
        <taxon>Bacteria</taxon>
        <taxon>Pseudomonadati</taxon>
        <taxon>Pseudomonadota</taxon>
        <taxon>Betaproteobacteria</taxon>
        <taxon>Neisseriales</taxon>
        <taxon>Chromobacteriaceae</taxon>
        <taxon>Paludibacterium</taxon>
    </lineage>
</organism>
<dbReference type="GO" id="GO:0006307">
    <property type="term" value="P:DNA alkylation repair"/>
    <property type="evidence" value="ECO:0007669"/>
    <property type="project" value="UniProtKB-UniRule"/>
</dbReference>
<comment type="function">
    <text evidence="9">Involved in the cellular defense against the biological effects of O6-methylguanine (O6-MeG) and O4-methylthymine (O4-MeT) in DNA. Repairs the methylated nucleobase in DNA by stoichiometrically transferring the methyl group to a cysteine residue in the enzyme. This is a suicide reaction: the enzyme is irreversibly inactivated.</text>
</comment>
<dbReference type="HAMAP" id="MF_00772">
    <property type="entry name" value="OGT"/>
    <property type="match status" value="1"/>
</dbReference>
<sequence length="177" mass="19498">MQEPEKTVWIVRFDSPLGALTACATQEGVCLVEFDERERFAAVFTSLRRWLDGPVVEADHPHLRQARAELAEYFAGERQVFETPLHLPGTAFERAVWQALLTIPHGETATYGALAARLGEPAAGRAVGAANGRNRVAILVPCHRMLGKDGSLTGYGGGLERKRWLLAHESAMRRPRA</sequence>
<evidence type="ECO:0000256" key="6">
    <source>
        <dbReference type="ARBA" id="ARBA00022763"/>
    </source>
</evidence>
<dbReference type="InterPro" id="IPR036217">
    <property type="entry name" value="MethylDNA_cys_MeTrfase_DNAb"/>
</dbReference>
<dbReference type="Gene3D" id="3.30.160.70">
    <property type="entry name" value="Methylated DNA-protein cysteine methyltransferase domain"/>
    <property type="match status" value="1"/>
</dbReference>
<feature type="active site" description="Nucleophile; methyl group acceptor" evidence="9">
    <location>
        <position position="142"/>
    </location>
</feature>
<evidence type="ECO:0000256" key="9">
    <source>
        <dbReference type="HAMAP-Rule" id="MF_00772"/>
    </source>
</evidence>
<keyword evidence="4 9" id="KW-0489">Methyltransferase</keyword>
<evidence type="ECO:0000256" key="4">
    <source>
        <dbReference type="ARBA" id="ARBA00022603"/>
    </source>
</evidence>
<dbReference type="InterPro" id="IPR036631">
    <property type="entry name" value="MGMT_N_sf"/>
</dbReference>
<dbReference type="AlphaFoldDB" id="A0A918P6N9"/>
<accession>A0A918P6N9</accession>
<dbReference type="GO" id="GO:0032259">
    <property type="term" value="P:methylation"/>
    <property type="evidence" value="ECO:0007669"/>
    <property type="project" value="UniProtKB-KW"/>
</dbReference>
<comment type="catalytic activity">
    <reaction evidence="1 9">
        <text>a 4-O-methyl-thymidine in DNA + L-cysteinyl-[protein] = a thymidine in DNA + S-methyl-L-cysteinyl-[protein]</text>
        <dbReference type="Rhea" id="RHEA:53428"/>
        <dbReference type="Rhea" id="RHEA-COMP:10131"/>
        <dbReference type="Rhea" id="RHEA-COMP:10132"/>
        <dbReference type="Rhea" id="RHEA-COMP:13555"/>
        <dbReference type="Rhea" id="RHEA-COMP:13556"/>
        <dbReference type="ChEBI" id="CHEBI:29950"/>
        <dbReference type="ChEBI" id="CHEBI:82612"/>
        <dbReference type="ChEBI" id="CHEBI:137386"/>
        <dbReference type="ChEBI" id="CHEBI:137387"/>
        <dbReference type="EC" id="2.1.1.63"/>
    </reaction>
</comment>
<evidence type="ECO:0000259" key="11">
    <source>
        <dbReference type="Pfam" id="PF02870"/>
    </source>
</evidence>
<dbReference type="Proteomes" id="UP000645257">
    <property type="component" value="Unassembled WGS sequence"/>
</dbReference>
<dbReference type="Pfam" id="PF02870">
    <property type="entry name" value="Methyltransf_1N"/>
    <property type="match status" value="1"/>
</dbReference>
<keyword evidence="7 9" id="KW-0234">DNA repair</keyword>
<protein>
    <recommendedName>
        <fullName evidence="9">Methylated-DNA--protein-cysteine methyltransferase</fullName>
        <ecNumber evidence="9">2.1.1.63</ecNumber>
    </recommendedName>
    <alternativeName>
        <fullName evidence="9">6-O-methylguanine-DNA methyltransferase</fullName>
        <shortName evidence="9">MGMT</shortName>
    </alternativeName>
    <alternativeName>
        <fullName evidence="9">O-6-methylguanine-DNA-alkyltransferase</fullName>
    </alternativeName>
</protein>
<evidence type="ECO:0000313" key="13">
    <source>
        <dbReference type="Proteomes" id="UP000645257"/>
    </source>
</evidence>
<dbReference type="EMBL" id="BMYX01000023">
    <property type="protein sequence ID" value="GGY26743.1"/>
    <property type="molecule type" value="Genomic_DNA"/>
</dbReference>
<feature type="domain" description="Methylated-DNA-[protein]-cysteine S-methyltransferase DNA binding" evidence="10">
    <location>
        <begin position="91"/>
        <end position="170"/>
    </location>
</feature>
<evidence type="ECO:0000256" key="1">
    <source>
        <dbReference type="ARBA" id="ARBA00001286"/>
    </source>
</evidence>
<dbReference type="InterPro" id="IPR023546">
    <property type="entry name" value="MGMT"/>
</dbReference>
<dbReference type="NCBIfam" id="TIGR00589">
    <property type="entry name" value="ogt"/>
    <property type="match status" value="1"/>
</dbReference>
<dbReference type="GO" id="GO:0003908">
    <property type="term" value="F:methylated-DNA-[protein]-cysteine S-methyltransferase activity"/>
    <property type="evidence" value="ECO:0007669"/>
    <property type="project" value="UniProtKB-UniRule"/>
</dbReference>
<keyword evidence="6 9" id="KW-0227">DNA damage</keyword>
<dbReference type="SUPFAM" id="SSF53155">
    <property type="entry name" value="Methylated DNA-protein cysteine methyltransferase domain"/>
    <property type="match status" value="1"/>
</dbReference>
<proteinExistence type="inferred from homology"/>
<evidence type="ECO:0000256" key="8">
    <source>
        <dbReference type="ARBA" id="ARBA00049348"/>
    </source>
</evidence>
<dbReference type="Gene3D" id="1.10.10.10">
    <property type="entry name" value="Winged helix-like DNA-binding domain superfamily/Winged helix DNA-binding domain"/>
    <property type="match status" value="1"/>
</dbReference>
<reference evidence="12" key="1">
    <citation type="journal article" date="2014" name="Int. J. Syst. Evol. Microbiol.">
        <title>Complete genome sequence of Corynebacterium casei LMG S-19264T (=DSM 44701T), isolated from a smear-ripened cheese.</title>
        <authorList>
            <consortium name="US DOE Joint Genome Institute (JGI-PGF)"/>
            <person name="Walter F."/>
            <person name="Albersmeier A."/>
            <person name="Kalinowski J."/>
            <person name="Ruckert C."/>
        </authorList>
    </citation>
    <scope>NUCLEOTIDE SEQUENCE</scope>
    <source>
        <strain evidence="12">KCTC 32182</strain>
    </source>
</reference>
<dbReference type="SUPFAM" id="SSF46767">
    <property type="entry name" value="Methylated DNA-protein cysteine methyltransferase, C-terminal domain"/>
    <property type="match status" value="1"/>
</dbReference>
<evidence type="ECO:0000313" key="12">
    <source>
        <dbReference type="EMBL" id="GGY26743.1"/>
    </source>
</evidence>
<comment type="caution">
    <text evidence="12">The sequence shown here is derived from an EMBL/GenBank/DDBJ whole genome shotgun (WGS) entry which is preliminary data.</text>
</comment>
<dbReference type="RefSeq" id="WP_189536354.1">
    <property type="nucleotide sequence ID" value="NZ_BMYX01000023.1"/>
</dbReference>
<name>A0A918P6N9_9NEIS</name>
<feature type="domain" description="Methylguanine DNA methyltransferase ribonuclease-like" evidence="11">
    <location>
        <begin position="13"/>
        <end position="86"/>
    </location>
</feature>
<dbReference type="InterPro" id="IPR001497">
    <property type="entry name" value="MethylDNA_cys_MeTrfase_AS"/>
</dbReference>
<keyword evidence="3 9" id="KW-0963">Cytoplasm</keyword>
<evidence type="ECO:0000256" key="5">
    <source>
        <dbReference type="ARBA" id="ARBA00022679"/>
    </source>
</evidence>
<dbReference type="FunFam" id="1.10.10.10:FF:000214">
    <property type="entry name" value="Methylated-DNA--protein-cysteine methyltransferase"/>
    <property type="match status" value="1"/>
</dbReference>
<evidence type="ECO:0000256" key="3">
    <source>
        <dbReference type="ARBA" id="ARBA00022490"/>
    </source>
</evidence>
<dbReference type="PROSITE" id="PS00374">
    <property type="entry name" value="MGMT"/>
    <property type="match status" value="1"/>
</dbReference>
<comment type="catalytic activity">
    <reaction evidence="8 9">
        <text>a 6-O-methyl-2'-deoxyguanosine in DNA + L-cysteinyl-[protein] = S-methyl-L-cysteinyl-[protein] + a 2'-deoxyguanosine in DNA</text>
        <dbReference type="Rhea" id="RHEA:24000"/>
        <dbReference type="Rhea" id="RHEA-COMP:10131"/>
        <dbReference type="Rhea" id="RHEA-COMP:10132"/>
        <dbReference type="Rhea" id="RHEA-COMP:11367"/>
        <dbReference type="Rhea" id="RHEA-COMP:11368"/>
        <dbReference type="ChEBI" id="CHEBI:29950"/>
        <dbReference type="ChEBI" id="CHEBI:82612"/>
        <dbReference type="ChEBI" id="CHEBI:85445"/>
        <dbReference type="ChEBI" id="CHEBI:85448"/>
        <dbReference type="EC" id="2.1.1.63"/>
    </reaction>
</comment>
<dbReference type="CDD" id="cd06445">
    <property type="entry name" value="ATase"/>
    <property type="match status" value="1"/>
</dbReference>
<dbReference type="InterPro" id="IPR036388">
    <property type="entry name" value="WH-like_DNA-bd_sf"/>
</dbReference>
<comment type="similarity">
    <text evidence="2 9">Belongs to the MGMT family.</text>
</comment>
<comment type="subcellular location">
    <subcellularLocation>
        <location evidence="9">Cytoplasm</location>
    </subcellularLocation>
</comment>
<evidence type="ECO:0000259" key="10">
    <source>
        <dbReference type="Pfam" id="PF01035"/>
    </source>
</evidence>